<proteinExistence type="predicted"/>
<dbReference type="InterPro" id="IPR027599">
    <property type="entry name" value="PqqD-rel_X"/>
</dbReference>
<dbReference type="RefSeq" id="WP_212610249.1">
    <property type="nucleotide sequence ID" value="NZ_CP073910.1"/>
</dbReference>
<dbReference type="Proteomes" id="UP000681425">
    <property type="component" value="Chromosome"/>
</dbReference>
<keyword evidence="2" id="KW-1185">Reference proteome</keyword>
<evidence type="ECO:0000313" key="2">
    <source>
        <dbReference type="Proteomes" id="UP000681425"/>
    </source>
</evidence>
<organism evidence="1 2">
    <name type="scientific">Sphingobium phenoxybenzoativorans</name>
    <dbReference type="NCBI Taxonomy" id="1592790"/>
    <lineage>
        <taxon>Bacteria</taxon>
        <taxon>Pseudomonadati</taxon>
        <taxon>Pseudomonadota</taxon>
        <taxon>Alphaproteobacteria</taxon>
        <taxon>Sphingomonadales</taxon>
        <taxon>Sphingomonadaceae</taxon>
        <taxon>Sphingobium</taxon>
    </lineage>
</organism>
<dbReference type="AlphaFoldDB" id="A0A975K9U6"/>
<reference evidence="1" key="1">
    <citation type="submission" date="2021-04" db="EMBL/GenBank/DDBJ databases">
        <title>Isolation of p-tert-butylphenol degrading bacteria Sphingobium phenoxybenzoativorans Tas13 from active sludge.</title>
        <authorList>
            <person name="Li Y."/>
        </authorList>
    </citation>
    <scope>NUCLEOTIDE SEQUENCE</scope>
    <source>
        <strain evidence="1">Tas13</strain>
    </source>
</reference>
<protein>
    <submittedName>
        <fullName evidence="1">HPr-rel-A system PqqD family peptide chaperone</fullName>
    </submittedName>
</protein>
<sequence length="93" mass="10085">MAESRYRAEQGAEIIVQPLDDVTLIYHRRSGQTHIVVSPVPEILAALAEGEADVPAILTRLARDYDLDDPGEARAGIAAHLDELVSLGLVTRI</sequence>
<evidence type="ECO:0000313" key="1">
    <source>
        <dbReference type="EMBL" id="QUT07009.1"/>
    </source>
</evidence>
<dbReference type="NCBIfam" id="TIGR04353">
    <property type="entry name" value="PqqD_rel_X"/>
    <property type="match status" value="1"/>
</dbReference>
<dbReference type="EMBL" id="CP073910">
    <property type="protein sequence ID" value="QUT07009.1"/>
    <property type="molecule type" value="Genomic_DNA"/>
</dbReference>
<accession>A0A975K9U6</accession>
<name>A0A975K9U6_9SPHN</name>
<gene>
    <name evidence="1" type="ORF">KFK14_06170</name>
</gene>
<dbReference type="KEGG" id="spph:KFK14_06170"/>